<evidence type="ECO:0000256" key="2">
    <source>
        <dbReference type="ARBA" id="ARBA00022741"/>
    </source>
</evidence>
<dbReference type="InterPro" id="IPR027094">
    <property type="entry name" value="Mitofusin_fam"/>
</dbReference>
<dbReference type="Pfam" id="PF00350">
    <property type="entry name" value="Dynamin_N"/>
    <property type="match status" value="1"/>
</dbReference>
<evidence type="ECO:0000313" key="9">
    <source>
        <dbReference type="EMBL" id="CAH3168661.1"/>
    </source>
</evidence>
<evidence type="ECO:0000256" key="4">
    <source>
        <dbReference type="ARBA" id="ARBA00023134"/>
    </source>
</evidence>
<reference evidence="9 10" key="1">
    <citation type="submission" date="2022-05" db="EMBL/GenBank/DDBJ databases">
        <authorList>
            <consortium name="Genoscope - CEA"/>
            <person name="William W."/>
        </authorList>
    </citation>
    <scope>NUCLEOTIDE SEQUENCE [LARGE SCALE GENOMIC DNA]</scope>
</reference>
<comment type="subcellular location">
    <subcellularLocation>
        <location evidence="1">Membrane</location>
    </subcellularLocation>
</comment>
<dbReference type="Gene3D" id="3.40.50.300">
    <property type="entry name" value="P-loop containing nucleotide triphosphate hydrolases"/>
    <property type="match status" value="1"/>
</dbReference>
<keyword evidence="4" id="KW-0342">GTP-binding</keyword>
<accession>A0ABN8QTL9</accession>
<evidence type="ECO:0000256" key="1">
    <source>
        <dbReference type="ARBA" id="ARBA00004370"/>
    </source>
</evidence>
<keyword evidence="5" id="KW-0472">Membrane</keyword>
<feature type="non-terminal residue" evidence="9">
    <location>
        <position position="343"/>
    </location>
</feature>
<feature type="region of interest" description="Disordered" evidence="7">
    <location>
        <begin position="10"/>
        <end position="44"/>
    </location>
</feature>
<dbReference type="InterPro" id="IPR027417">
    <property type="entry name" value="P-loop_NTPase"/>
</dbReference>
<evidence type="ECO:0000256" key="6">
    <source>
        <dbReference type="SAM" id="Coils"/>
    </source>
</evidence>
<dbReference type="EMBL" id="CALNXK010000146">
    <property type="protein sequence ID" value="CAH3168661.1"/>
    <property type="molecule type" value="Genomic_DNA"/>
</dbReference>
<evidence type="ECO:0000259" key="8">
    <source>
        <dbReference type="Pfam" id="PF00350"/>
    </source>
</evidence>
<feature type="domain" description="Dynamin N-terminal" evidence="8">
    <location>
        <begin position="122"/>
        <end position="278"/>
    </location>
</feature>
<dbReference type="PANTHER" id="PTHR10465:SF3">
    <property type="entry name" value="TRANSMEMBRANE GTPASE MARF-RELATED"/>
    <property type="match status" value="1"/>
</dbReference>
<comment type="caution">
    <text evidence="9">The sequence shown here is derived from an EMBL/GenBank/DDBJ whole genome shotgun (WGS) entry which is preliminary data.</text>
</comment>
<keyword evidence="10" id="KW-1185">Reference proteome</keyword>
<dbReference type="PANTHER" id="PTHR10465">
    <property type="entry name" value="TRANSMEMBRANE GTPASE FZO1"/>
    <property type="match status" value="1"/>
</dbReference>
<evidence type="ECO:0000256" key="3">
    <source>
        <dbReference type="ARBA" id="ARBA00022801"/>
    </source>
</evidence>
<keyword evidence="3" id="KW-0378">Hydrolase</keyword>
<dbReference type="Proteomes" id="UP001159405">
    <property type="component" value="Unassembled WGS sequence"/>
</dbReference>
<proteinExistence type="predicted"/>
<organism evidence="9 10">
    <name type="scientific">Porites lobata</name>
    <dbReference type="NCBI Taxonomy" id="104759"/>
    <lineage>
        <taxon>Eukaryota</taxon>
        <taxon>Metazoa</taxon>
        <taxon>Cnidaria</taxon>
        <taxon>Anthozoa</taxon>
        <taxon>Hexacorallia</taxon>
        <taxon>Scleractinia</taxon>
        <taxon>Fungiina</taxon>
        <taxon>Poritidae</taxon>
        <taxon>Porites</taxon>
    </lineage>
</organism>
<evidence type="ECO:0000256" key="7">
    <source>
        <dbReference type="SAM" id="MobiDB-lite"/>
    </source>
</evidence>
<name>A0ABN8QTL9_9CNID</name>
<dbReference type="SUPFAM" id="SSF52540">
    <property type="entry name" value="P-loop containing nucleoside triphosphate hydrolases"/>
    <property type="match status" value="1"/>
</dbReference>
<feature type="compositionally biased region" description="Polar residues" evidence="7">
    <location>
        <begin position="21"/>
        <end position="34"/>
    </location>
</feature>
<sequence>MLSFVGQVVASPFHSPHETSDTPNETSDSPNETSDLPDETSDTPWKILKNVVRKAKKDRTKLQELKENNHELCKKYLNHLRQDLATPDECQSVKHIEEQLQEIKEDLERIQEKSSDRVVIEFVGATSSGKSTLINALIREERLPAGFTETTMCLIEIYTIDNEEWSVKVNGKTLSDRKDKEGIRDLLSAMSKEDVRKERSHLNINEGSVVRVGWPKKFSRHLPENVVLVDSPGYGESENCDQIVKNSCQKADIIVAVMDSMSPSKAHVTRLVKEVNCQYAFGVFTKWDEAIQKHEKEHSQISLDYVREKYTKQYLESVNSHDQRATIDEVFFVDSQHVLRQIK</sequence>
<feature type="coiled-coil region" evidence="6">
    <location>
        <begin position="48"/>
        <end position="116"/>
    </location>
</feature>
<keyword evidence="2" id="KW-0547">Nucleotide-binding</keyword>
<protein>
    <recommendedName>
        <fullName evidence="8">Dynamin N-terminal domain-containing protein</fullName>
    </recommendedName>
</protein>
<gene>
    <name evidence="9" type="ORF">PLOB_00009322</name>
</gene>
<keyword evidence="6" id="KW-0175">Coiled coil</keyword>
<evidence type="ECO:0000313" key="10">
    <source>
        <dbReference type="Proteomes" id="UP001159405"/>
    </source>
</evidence>
<evidence type="ECO:0000256" key="5">
    <source>
        <dbReference type="ARBA" id="ARBA00023136"/>
    </source>
</evidence>
<dbReference type="InterPro" id="IPR045063">
    <property type="entry name" value="Dynamin_N"/>
</dbReference>